<evidence type="ECO:0000313" key="2">
    <source>
        <dbReference type="Proteomes" id="UP000321570"/>
    </source>
</evidence>
<accession>A0A564Y7V6</accession>
<keyword evidence="2" id="KW-1185">Reference proteome</keyword>
<dbReference type="Proteomes" id="UP000321570">
    <property type="component" value="Unassembled WGS sequence"/>
</dbReference>
<dbReference type="EMBL" id="CABIJS010000110">
    <property type="protein sequence ID" value="VUZ42838.1"/>
    <property type="molecule type" value="Genomic_DNA"/>
</dbReference>
<protein>
    <submittedName>
        <fullName evidence="1">Uncharacterized protein</fullName>
    </submittedName>
</protein>
<sequence length="119" mass="13189">MSVQWVPFRNSNLMNHPQACRAVLYTKELRSQEAKCFQHSFWIDGSLRGTSPLGNSISATPFITLCGSMDIKLVTSELEDEYINHCAIGSAILHNFPSTPYPLNTVLLTWLGSPMSGSL</sequence>
<name>A0A564Y7V6_HYMDI</name>
<evidence type="ECO:0000313" key="1">
    <source>
        <dbReference type="EMBL" id="VUZ42838.1"/>
    </source>
</evidence>
<proteinExistence type="predicted"/>
<gene>
    <name evidence="1" type="ORF">WMSIL1_LOCUS3414</name>
</gene>
<organism evidence="1 2">
    <name type="scientific">Hymenolepis diminuta</name>
    <name type="common">Rat tapeworm</name>
    <dbReference type="NCBI Taxonomy" id="6216"/>
    <lineage>
        <taxon>Eukaryota</taxon>
        <taxon>Metazoa</taxon>
        <taxon>Spiralia</taxon>
        <taxon>Lophotrochozoa</taxon>
        <taxon>Platyhelminthes</taxon>
        <taxon>Cestoda</taxon>
        <taxon>Eucestoda</taxon>
        <taxon>Cyclophyllidea</taxon>
        <taxon>Hymenolepididae</taxon>
        <taxon>Hymenolepis</taxon>
    </lineage>
</organism>
<dbReference type="AlphaFoldDB" id="A0A564Y7V6"/>
<reference evidence="1 2" key="1">
    <citation type="submission" date="2019-07" db="EMBL/GenBank/DDBJ databases">
        <authorList>
            <person name="Jastrzebski P J."/>
            <person name="Paukszto L."/>
            <person name="Jastrzebski P J."/>
        </authorList>
    </citation>
    <scope>NUCLEOTIDE SEQUENCE [LARGE SCALE GENOMIC DNA]</scope>
    <source>
        <strain evidence="1 2">WMS-il1</strain>
    </source>
</reference>